<evidence type="ECO:0000259" key="1">
    <source>
        <dbReference type="Pfam" id="PF20026"/>
    </source>
</evidence>
<reference evidence="3" key="2">
    <citation type="submission" date="2022-08" db="EMBL/GenBank/DDBJ databases">
        <authorList>
            <person name="Kim S.-J."/>
        </authorList>
    </citation>
    <scope>NUCLEOTIDE SEQUENCE</scope>
    <source>
        <strain evidence="3">KJ</strain>
    </source>
</reference>
<dbReference type="AlphaFoldDB" id="A0AAP5QA71"/>
<dbReference type="Pfam" id="PF20026">
    <property type="entry name" value="DUF6434"/>
    <property type="match status" value="1"/>
</dbReference>
<protein>
    <submittedName>
        <fullName evidence="3">DUF6434 domain-containing protein</fullName>
    </submittedName>
</protein>
<sequence length="67" mass="8191">MNFDWHSGHITRTTLVDKNYRNTQNVRRFLTLECGPEFRFDRDFMAWIRNGTHKTMGDVADEWSRRR</sequence>
<evidence type="ECO:0000313" key="4">
    <source>
        <dbReference type="Proteomes" id="UP000032614"/>
    </source>
</evidence>
<dbReference type="Proteomes" id="UP000032614">
    <property type="component" value="Chromosome 2"/>
</dbReference>
<accession>A0AAP5QA71</accession>
<dbReference type="GeneID" id="66521024"/>
<evidence type="ECO:0000313" key="3">
    <source>
        <dbReference type="EMBL" id="MDT8838670.1"/>
    </source>
</evidence>
<dbReference type="InterPro" id="IPR045492">
    <property type="entry name" value="DUF6434"/>
</dbReference>
<evidence type="ECO:0000313" key="2">
    <source>
        <dbReference type="EMBL" id="AJZ62292.1"/>
    </source>
</evidence>
<dbReference type="Proteomes" id="UP001246473">
    <property type="component" value="Unassembled WGS sequence"/>
</dbReference>
<organism evidence="3 5">
    <name type="scientific">Paraburkholderia fungorum</name>
    <dbReference type="NCBI Taxonomy" id="134537"/>
    <lineage>
        <taxon>Bacteria</taxon>
        <taxon>Pseudomonadati</taxon>
        <taxon>Pseudomonadota</taxon>
        <taxon>Betaproteobacteria</taxon>
        <taxon>Burkholderiales</taxon>
        <taxon>Burkholderiaceae</taxon>
        <taxon>Paraburkholderia</taxon>
    </lineage>
</organism>
<proteinExistence type="predicted"/>
<gene>
    <name evidence="2" type="ORF">OI25_5707</name>
    <name evidence="3" type="ORF">ParKJ_14735</name>
</gene>
<evidence type="ECO:0000313" key="5">
    <source>
        <dbReference type="Proteomes" id="UP001246473"/>
    </source>
</evidence>
<dbReference type="RefSeq" id="WP_082094474.1">
    <property type="nucleotide sequence ID" value="NZ_CP010027.1"/>
</dbReference>
<dbReference type="KEGG" id="bfn:OI25_5707"/>
<reference evidence="2 4" key="1">
    <citation type="journal article" date="2015" name="Genome Announc.">
        <title>Complete genome sequences for 59 burkholderia isolates, both pathogenic and near neighbor.</title>
        <authorList>
            <person name="Johnson S.L."/>
            <person name="Bishop-Lilly K.A."/>
            <person name="Ladner J.T."/>
            <person name="Daligault H.E."/>
            <person name="Davenport K.W."/>
            <person name="Jaissle J."/>
            <person name="Frey K.G."/>
            <person name="Koroleva G.I."/>
            <person name="Bruce D.C."/>
            <person name="Coyne S.R."/>
            <person name="Broomall S.M."/>
            <person name="Li P.E."/>
            <person name="Teshima H."/>
            <person name="Gibbons H.S."/>
            <person name="Palacios G.F."/>
            <person name="Rosenzweig C.N."/>
            <person name="Redden C.L."/>
            <person name="Xu Y."/>
            <person name="Minogue T.D."/>
            <person name="Chain P.S."/>
        </authorList>
    </citation>
    <scope>NUCLEOTIDE SEQUENCE [LARGE SCALE GENOMIC DNA]</scope>
    <source>
        <strain evidence="2 4">ATCC BAA-463</strain>
    </source>
</reference>
<dbReference type="EMBL" id="JANSLM010000004">
    <property type="protein sequence ID" value="MDT8838670.1"/>
    <property type="molecule type" value="Genomic_DNA"/>
</dbReference>
<feature type="domain" description="DUF6434" evidence="1">
    <location>
        <begin position="3"/>
        <end position="66"/>
    </location>
</feature>
<dbReference type="EMBL" id="CP010027">
    <property type="protein sequence ID" value="AJZ62292.1"/>
    <property type="molecule type" value="Genomic_DNA"/>
</dbReference>
<name>A0AAP5QA71_9BURK</name>